<reference evidence="2 3" key="1">
    <citation type="submission" date="2020-08" db="EMBL/GenBank/DDBJ databases">
        <title>Genomic Encyclopedia of Type Strains, Phase IV (KMG-IV): sequencing the most valuable type-strain genomes for metagenomic binning, comparative biology and taxonomic classification.</title>
        <authorList>
            <person name="Goeker M."/>
        </authorList>
    </citation>
    <scope>NUCLEOTIDE SEQUENCE [LARGE SCALE GENOMIC DNA]</scope>
    <source>
        <strain evidence="2 3">DSM 25897</strain>
    </source>
</reference>
<dbReference type="SUPFAM" id="SSF54001">
    <property type="entry name" value="Cysteine proteinases"/>
    <property type="match status" value="1"/>
</dbReference>
<feature type="chain" id="PRO_5031118151" evidence="1">
    <location>
        <begin position="19"/>
        <end position="346"/>
    </location>
</feature>
<dbReference type="InterPro" id="IPR038765">
    <property type="entry name" value="Papain-like_cys_pep_sf"/>
</dbReference>
<dbReference type="Proteomes" id="UP000519004">
    <property type="component" value="Unassembled WGS sequence"/>
</dbReference>
<proteinExistence type="predicted"/>
<dbReference type="InterPro" id="IPR019734">
    <property type="entry name" value="TPR_rpt"/>
</dbReference>
<protein>
    <submittedName>
        <fullName evidence="2">Tfp pilus assembly protein PilF</fullName>
    </submittedName>
</protein>
<sequence>MAKLTAIALFALSGLAYAQVPPDREQVFAVPAELRERVQTQVVERARTPEQRLQLLIEFMFAPDGMALEYDLQTTLSVEETWRLRRGNCLSFTLAFVTLARAVGVEAYAQEVDQVLAWIEQDGTIFHSGHINAGVRIQGRRYTVDFDRSVVATRGRPRIVDDHRALAHLYNNRGAELLAQGDHAGARAFFDAALARDVGFAAAWNNLGVLQLRVGDPEGAERAYFAALAHDSEHLPTLTNLTSLYRAQGRAGRLAEYERRMLEVQRRDPFHNFILGLEHERRGEFAAAADYFQRAIRLHDGEFRFHLALARVYQEMGELRRAERSLERAELLSQRGGGVHQRKLRH</sequence>
<dbReference type="InterPro" id="IPR011990">
    <property type="entry name" value="TPR-like_helical_dom_sf"/>
</dbReference>
<name>A0A7W7V6S6_9GAMM</name>
<dbReference type="PANTHER" id="PTHR44395">
    <property type="match status" value="1"/>
</dbReference>
<feature type="signal peptide" evidence="1">
    <location>
        <begin position="1"/>
        <end position="18"/>
    </location>
</feature>
<gene>
    <name evidence="2" type="ORF">HNQ58_000102</name>
</gene>
<dbReference type="AlphaFoldDB" id="A0A7W7V6S6"/>
<organism evidence="2 3">
    <name type="scientific">Rehaibacterium terrae</name>
    <dbReference type="NCBI Taxonomy" id="1341696"/>
    <lineage>
        <taxon>Bacteria</taxon>
        <taxon>Pseudomonadati</taxon>
        <taxon>Pseudomonadota</taxon>
        <taxon>Gammaproteobacteria</taxon>
        <taxon>Lysobacterales</taxon>
        <taxon>Lysobacteraceae</taxon>
        <taxon>Rehaibacterium</taxon>
    </lineage>
</organism>
<evidence type="ECO:0000256" key="1">
    <source>
        <dbReference type="SAM" id="SignalP"/>
    </source>
</evidence>
<evidence type="ECO:0000313" key="2">
    <source>
        <dbReference type="EMBL" id="MBB5014231.1"/>
    </source>
</evidence>
<dbReference type="PANTHER" id="PTHR44395:SF1">
    <property type="entry name" value="PROTEIN O-MANNOSYL-TRANSFERASE TMTC3"/>
    <property type="match status" value="1"/>
</dbReference>
<comment type="caution">
    <text evidence="2">The sequence shown here is derived from an EMBL/GenBank/DDBJ whole genome shotgun (WGS) entry which is preliminary data.</text>
</comment>
<dbReference type="SMART" id="SM00028">
    <property type="entry name" value="TPR"/>
    <property type="match status" value="4"/>
</dbReference>
<accession>A0A7W7V6S6</accession>
<dbReference type="RefSeq" id="WP_183946826.1">
    <property type="nucleotide sequence ID" value="NZ_JACHHX010000001.1"/>
</dbReference>
<dbReference type="SUPFAM" id="SSF48452">
    <property type="entry name" value="TPR-like"/>
    <property type="match status" value="1"/>
</dbReference>
<keyword evidence="1" id="KW-0732">Signal</keyword>
<dbReference type="Gene3D" id="1.25.40.10">
    <property type="entry name" value="Tetratricopeptide repeat domain"/>
    <property type="match status" value="1"/>
</dbReference>
<dbReference type="EMBL" id="JACHHX010000001">
    <property type="protein sequence ID" value="MBB5014231.1"/>
    <property type="molecule type" value="Genomic_DNA"/>
</dbReference>
<keyword evidence="3" id="KW-1185">Reference proteome</keyword>
<evidence type="ECO:0000313" key="3">
    <source>
        <dbReference type="Proteomes" id="UP000519004"/>
    </source>
</evidence>
<dbReference type="Pfam" id="PF14559">
    <property type="entry name" value="TPR_19"/>
    <property type="match status" value="2"/>
</dbReference>